<dbReference type="InterPro" id="IPR045864">
    <property type="entry name" value="aa-tRNA-synth_II/BPL/LPL"/>
</dbReference>
<dbReference type="GO" id="GO:0005737">
    <property type="term" value="C:cytoplasm"/>
    <property type="evidence" value="ECO:0007669"/>
    <property type="project" value="UniProtKB-SubCell"/>
</dbReference>
<dbReference type="InterPro" id="IPR004516">
    <property type="entry name" value="HisRS/HisZ"/>
</dbReference>
<feature type="binding site" evidence="6">
    <location>
        <begin position="279"/>
        <end position="280"/>
    </location>
    <ligand>
        <name>L-histidine</name>
        <dbReference type="ChEBI" id="CHEBI:57595"/>
    </ligand>
</feature>
<proteinExistence type="inferred from homology"/>
<reference evidence="8 9" key="1">
    <citation type="journal article" date="2015" name="Nature">
        <title>rRNA introns, odd ribosomes, and small enigmatic genomes across a large radiation of phyla.</title>
        <authorList>
            <person name="Brown C.T."/>
            <person name="Hug L.A."/>
            <person name="Thomas B.C."/>
            <person name="Sharon I."/>
            <person name="Castelle C.J."/>
            <person name="Singh A."/>
            <person name="Wilkins M.J."/>
            <person name="Williams K.H."/>
            <person name="Banfield J.F."/>
        </authorList>
    </citation>
    <scope>NUCLEOTIDE SEQUENCE [LARGE SCALE GENOMIC DNA]</scope>
</reference>
<dbReference type="SUPFAM" id="SSF52954">
    <property type="entry name" value="Class II aaRS ABD-related"/>
    <property type="match status" value="1"/>
</dbReference>
<keyword evidence="3 5" id="KW-0030">Aminoacyl-tRNA synthetase</keyword>
<dbReference type="GO" id="GO:0005524">
    <property type="term" value="F:ATP binding"/>
    <property type="evidence" value="ECO:0007669"/>
    <property type="project" value="UniProtKB-UniRule"/>
</dbReference>
<dbReference type="Pfam" id="PF03129">
    <property type="entry name" value="HGTP_anticodon"/>
    <property type="match status" value="1"/>
</dbReference>
<comment type="catalytic activity">
    <reaction evidence="4 5">
        <text>tRNA(His) + L-histidine + ATP = L-histidyl-tRNA(His) + AMP + diphosphate + H(+)</text>
        <dbReference type="Rhea" id="RHEA:17313"/>
        <dbReference type="Rhea" id="RHEA-COMP:9665"/>
        <dbReference type="Rhea" id="RHEA-COMP:9689"/>
        <dbReference type="ChEBI" id="CHEBI:15378"/>
        <dbReference type="ChEBI" id="CHEBI:30616"/>
        <dbReference type="ChEBI" id="CHEBI:33019"/>
        <dbReference type="ChEBI" id="CHEBI:57595"/>
        <dbReference type="ChEBI" id="CHEBI:78442"/>
        <dbReference type="ChEBI" id="CHEBI:78527"/>
        <dbReference type="ChEBI" id="CHEBI:456215"/>
        <dbReference type="EC" id="6.1.1.21"/>
    </reaction>
</comment>
<feature type="binding site" evidence="6">
    <location>
        <begin position="99"/>
        <end position="101"/>
    </location>
    <ligand>
        <name>L-histidine</name>
        <dbReference type="ChEBI" id="CHEBI:57595"/>
    </ligand>
</feature>
<feature type="binding site" evidence="6">
    <location>
        <position position="148"/>
    </location>
    <ligand>
        <name>L-histidine</name>
        <dbReference type="ChEBI" id="CHEBI:57595"/>
    </ligand>
</feature>
<name>A0A837I894_9BACT</name>
<evidence type="ECO:0000256" key="1">
    <source>
        <dbReference type="ARBA" id="ARBA00008226"/>
    </source>
</evidence>
<feature type="domain" description="Aminoacyl-transfer RNA synthetases class-II family profile" evidence="7">
    <location>
        <begin position="41"/>
        <end position="354"/>
    </location>
</feature>
<keyword evidence="5 8" id="KW-0436">Ligase</keyword>
<comment type="subcellular location">
    <subcellularLocation>
        <location evidence="5">Cytoplasm</location>
    </subcellularLocation>
</comment>
<evidence type="ECO:0000256" key="2">
    <source>
        <dbReference type="ARBA" id="ARBA00022741"/>
    </source>
</evidence>
<dbReference type="InterPro" id="IPR006195">
    <property type="entry name" value="aa-tRNA-synth_II"/>
</dbReference>
<dbReference type="PANTHER" id="PTHR43707">
    <property type="entry name" value="HISTIDYL-TRNA SYNTHETASE"/>
    <property type="match status" value="1"/>
</dbReference>
<dbReference type="SUPFAM" id="SSF55681">
    <property type="entry name" value="Class II aaRS and biotin synthetases"/>
    <property type="match status" value="1"/>
</dbReference>
<dbReference type="InterPro" id="IPR004154">
    <property type="entry name" value="Anticodon-bd"/>
</dbReference>
<dbReference type="Pfam" id="PF13393">
    <property type="entry name" value="tRNA-synt_His"/>
    <property type="match status" value="1"/>
</dbReference>
<dbReference type="InterPro" id="IPR015807">
    <property type="entry name" value="His-tRNA-ligase"/>
</dbReference>
<feature type="binding site" evidence="6">
    <location>
        <position position="130"/>
    </location>
    <ligand>
        <name>L-histidine</name>
        <dbReference type="ChEBI" id="CHEBI:57595"/>
    </ligand>
</feature>
<dbReference type="AlphaFoldDB" id="A0A837I894"/>
<keyword evidence="5" id="KW-0648">Protein biosynthesis</keyword>
<dbReference type="NCBIfam" id="TIGR00442">
    <property type="entry name" value="hisS"/>
    <property type="match status" value="1"/>
</dbReference>
<dbReference type="HAMAP" id="MF_00127">
    <property type="entry name" value="His_tRNA_synth"/>
    <property type="match status" value="1"/>
</dbReference>
<comment type="similarity">
    <text evidence="1 5">Belongs to the class-II aminoacyl-tRNA synthetase family.</text>
</comment>
<sequence length="450" mass="50885">MKNEKIKAEPAKAKKLRDEDIASPKGMRDILDKEYYAYQGFFEKASEIASYYGFRPIETPILEREVVFTSSLGEGTDIRDKEMYTLKTKGGDHLVMRPEGTAGIMRAYIENGMQALPQPVMLYNYGPYFRHENPQRGRLRELRQFGLEILGTPKSIADALIIRAMTLILDEAGFKNLSVEINSIGDKECRGGFIRELTNYYKKHIAELCPSCKDRIRTNPLRLLDCKDERCQDIKRGAPTPIDSLCNDCRHHFKEVIEYLEEMNIAYRINKNLVRGLDYYTRTVFEIIELDTNLPEGVEAPTPLSLGGGGRYDLLAKSLGSKKDVPAVGGAIGVDRVIMSPIHKPIDPRILKKPKVYFIQLGNEAKLKSFGIIEVLRKARVPIAQSLSKDGLAQQLAIAERSGAPYTIIFGQKEALDNTIIARNMETRSQETVKLADLPDFVKHLKDELR</sequence>
<keyword evidence="5" id="KW-0067">ATP-binding</keyword>
<keyword evidence="5" id="KW-0963">Cytoplasm</keyword>
<gene>
    <name evidence="5" type="primary">hisS</name>
    <name evidence="8" type="ORF">UW25_C0002G0101</name>
</gene>
<evidence type="ECO:0000313" key="8">
    <source>
        <dbReference type="EMBL" id="KKT37155.1"/>
    </source>
</evidence>
<dbReference type="InterPro" id="IPR041715">
    <property type="entry name" value="HisRS-like_core"/>
</dbReference>
<keyword evidence="2 5" id="KW-0547">Nucleotide-binding</keyword>
<protein>
    <recommendedName>
        <fullName evidence="5">Histidine--tRNA ligase</fullName>
        <ecNumber evidence="5">6.1.1.21</ecNumber>
    </recommendedName>
    <alternativeName>
        <fullName evidence="5">Histidyl-tRNA synthetase</fullName>
        <shortName evidence="5">HisRS</shortName>
    </alternativeName>
</protein>
<evidence type="ECO:0000256" key="5">
    <source>
        <dbReference type="HAMAP-Rule" id="MF_00127"/>
    </source>
</evidence>
<dbReference type="PIRSF" id="PIRSF001549">
    <property type="entry name" value="His-tRNA_synth"/>
    <property type="match status" value="1"/>
</dbReference>
<dbReference type="EC" id="6.1.1.21" evidence="5"/>
<feature type="binding site" evidence="6">
    <location>
        <position position="275"/>
    </location>
    <ligand>
        <name>L-histidine</name>
        <dbReference type="ChEBI" id="CHEBI:57595"/>
    </ligand>
</feature>
<dbReference type="CDD" id="cd00773">
    <property type="entry name" value="HisRS-like_core"/>
    <property type="match status" value="1"/>
</dbReference>
<dbReference type="EMBL" id="LCHP01000002">
    <property type="protein sequence ID" value="KKT37155.1"/>
    <property type="molecule type" value="Genomic_DNA"/>
</dbReference>
<evidence type="ECO:0000313" key="9">
    <source>
        <dbReference type="Proteomes" id="UP000033815"/>
    </source>
</evidence>
<dbReference type="Gene3D" id="3.40.50.800">
    <property type="entry name" value="Anticodon-binding domain"/>
    <property type="match status" value="1"/>
</dbReference>
<evidence type="ECO:0000256" key="4">
    <source>
        <dbReference type="ARBA" id="ARBA00047639"/>
    </source>
</evidence>
<dbReference type="PANTHER" id="PTHR43707:SF1">
    <property type="entry name" value="HISTIDINE--TRNA LIGASE, MITOCHONDRIAL-RELATED"/>
    <property type="match status" value="1"/>
</dbReference>
<evidence type="ECO:0000259" key="7">
    <source>
        <dbReference type="PROSITE" id="PS50862"/>
    </source>
</evidence>
<feature type="binding site" evidence="6">
    <location>
        <position position="144"/>
    </location>
    <ligand>
        <name>L-histidine</name>
        <dbReference type="ChEBI" id="CHEBI:57595"/>
    </ligand>
</feature>
<dbReference type="Proteomes" id="UP000033815">
    <property type="component" value="Unassembled WGS sequence"/>
</dbReference>
<comment type="caution">
    <text evidence="8">The sequence shown here is derived from an EMBL/GenBank/DDBJ whole genome shotgun (WGS) entry which is preliminary data.</text>
</comment>
<dbReference type="InterPro" id="IPR036621">
    <property type="entry name" value="Anticodon-bd_dom_sf"/>
</dbReference>
<accession>A0A837I894</accession>
<dbReference type="PROSITE" id="PS50862">
    <property type="entry name" value="AA_TRNA_LIGASE_II"/>
    <property type="match status" value="1"/>
</dbReference>
<organism evidence="8 9">
    <name type="scientific">Candidatus Nomurabacteria bacterium GW2011_GWB1_44_12</name>
    <dbReference type="NCBI Taxonomy" id="1618748"/>
    <lineage>
        <taxon>Bacteria</taxon>
        <taxon>Candidatus Nomuraibacteriota</taxon>
    </lineage>
</organism>
<evidence type="ECO:0000256" key="6">
    <source>
        <dbReference type="PIRSR" id="PIRSR001549-1"/>
    </source>
</evidence>
<dbReference type="GO" id="GO:0006427">
    <property type="term" value="P:histidyl-tRNA aminoacylation"/>
    <property type="evidence" value="ECO:0007669"/>
    <property type="project" value="UniProtKB-UniRule"/>
</dbReference>
<dbReference type="GO" id="GO:0004821">
    <property type="term" value="F:histidine-tRNA ligase activity"/>
    <property type="evidence" value="ECO:0007669"/>
    <property type="project" value="UniProtKB-UniRule"/>
</dbReference>
<comment type="subunit">
    <text evidence="5">Homodimer.</text>
</comment>
<evidence type="ECO:0000256" key="3">
    <source>
        <dbReference type="ARBA" id="ARBA00023146"/>
    </source>
</evidence>
<dbReference type="Gene3D" id="3.30.930.10">
    <property type="entry name" value="Bira Bifunctional Protein, Domain 2"/>
    <property type="match status" value="1"/>
</dbReference>